<organism evidence="2">
    <name type="scientific">Hellea balneolensis</name>
    <dbReference type="NCBI Taxonomy" id="287478"/>
    <lineage>
        <taxon>Bacteria</taxon>
        <taxon>Pseudomonadati</taxon>
        <taxon>Pseudomonadota</taxon>
        <taxon>Alphaproteobacteria</taxon>
        <taxon>Maricaulales</taxon>
        <taxon>Robiginitomaculaceae</taxon>
        <taxon>Hellea</taxon>
    </lineage>
</organism>
<evidence type="ECO:0000313" key="2">
    <source>
        <dbReference type="EMBL" id="HHI89206.1"/>
    </source>
</evidence>
<evidence type="ECO:0000256" key="1">
    <source>
        <dbReference type="SAM" id="MobiDB-lite"/>
    </source>
</evidence>
<proteinExistence type="predicted"/>
<protein>
    <submittedName>
        <fullName evidence="2">Uncharacterized protein</fullName>
    </submittedName>
</protein>
<reference evidence="2" key="1">
    <citation type="journal article" date="2020" name="mSystems">
        <title>Genome- and Community-Level Interaction Insights into Carbon Utilization and Element Cycling Functions of Hydrothermarchaeota in Hydrothermal Sediment.</title>
        <authorList>
            <person name="Zhou Z."/>
            <person name="Liu Y."/>
            <person name="Xu W."/>
            <person name="Pan J."/>
            <person name="Luo Z.H."/>
            <person name="Li M."/>
        </authorList>
    </citation>
    <scope>NUCLEOTIDE SEQUENCE [LARGE SCALE GENOMIC DNA]</scope>
    <source>
        <strain evidence="2">HyVt-538</strain>
    </source>
</reference>
<dbReference type="AlphaFoldDB" id="A0A7V5U1I1"/>
<sequence length="142" mass="16304">MDWIDCNPLSALPPCRRAWYDGGTHYIFPFDDEATSGNPRRGLFCAPRLDGQWGKCYIRYRFMENETDNDIAAFLLVWQQAQREDPSGYPPDGSFFVSAYRPDQQAVRGNPWQKPPGDGSEMKKRLSGDCQRLSACDESKWL</sequence>
<gene>
    <name evidence="2" type="ORF">ENK01_04550</name>
</gene>
<feature type="region of interest" description="Disordered" evidence="1">
    <location>
        <begin position="105"/>
        <end position="127"/>
    </location>
</feature>
<accession>A0A7V5U1I1</accession>
<comment type="caution">
    <text evidence="2">The sequence shown here is derived from an EMBL/GenBank/DDBJ whole genome shotgun (WGS) entry which is preliminary data.</text>
</comment>
<dbReference type="Proteomes" id="UP000885806">
    <property type="component" value="Unassembled WGS sequence"/>
</dbReference>
<dbReference type="EMBL" id="DROP01000305">
    <property type="protein sequence ID" value="HHI89206.1"/>
    <property type="molecule type" value="Genomic_DNA"/>
</dbReference>
<name>A0A7V5U1I1_9PROT</name>